<evidence type="ECO:0000313" key="5">
    <source>
        <dbReference type="EMBL" id="GEM89678.1"/>
    </source>
</evidence>
<dbReference type="PROSITE" id="PS00143">
    <property type="entry name" value="INSULINASE"/>
    <property type="match status" value="1"/>
</dbReference>
<dbReference type="OrthoDB" id="9811314at2"/>
<dbReference type="RefSeq" id="WP_147146711.1">
    <property type="nucleotide sequence ID" value="NZ_BJXN01000006.1"/>
</dbReference>
<dbReference type="InterPro" id="IPR001431">
    <property type="entry name" value="Pept_M16_Zn_BS"/>
</dbReference>
<feature type="domain" description="Peptidase M16 C-terminal" evidence="4">
    <location>
        <begin position="169"/>
        <end position="339"/>
    </location>
</feature>
<dbReference type="SUPFAM" id="SSF63411">
    <property type="entry name" value="LuxS/MPP-like metallohydrolase"/>
    <property type="match status" value="2"/>
</dbReference>
<dbReference type="AlphaFoldDB" id="A0A511RJ57"/>
<organism evidence="5 6">
    <name type="scientific">Oceanithermus desulfurans NBRC 100063</name>
    <dbReference type="NCBI Taxonomy" id="1227550"/>
    <lineage>
        <taxon>Bacteria</taxon>
        <taxon>Thermotogati</taxon>
        <taxon>Deinococcota</taxon>
        <taxon>Deinococci</taxon>
        <taxon>Thermales</taxon>
        <taxon>Thermaceae</taxon>
        <taxon>Oceanithermus</taxon>
    </lineage>
</organism>
<dbReference type="InterPro" id="IPR007863">
    <property type="entry name" value="Peptidase_M16_C"/>
</dbReference>
<keyword evidence="5" id="KW-0378">Hydrolase</keyword>
<keyword evidence="5" id="KW-0645">Protease</keyword>
<sequence>MSGLTFREATLPNGLRVIAEINPEAKSTALGYFVRTGSRDELAGEEGVSHFLEHMVFKGTERRSAWDVNREFDEMGAKYNAFTNEELTVFYGAVLPEFAPRLLDLLSDLMRPALREDEFETERKVILEEIALYRDRPHFVLYERAQEAYFRRHPLAKPVLGTTESIEAMTRTQMAAYHARRYVPNNMTLAFAGNLDWDEMLALAERMTRGWSQGPAPRNHPGFTPEPRRLRTPYDKASQAYAVVMAPGHAAAAEERYAARVLADVLGDPDNGRLFWRLVDPGLAETAMAYHHEFEELGVYLVYVQGDPAHEEEVSERIREELVRLEKGGVDSEELERAKLKTATSLVFAGETSLSRLFYLGLGYSYTGRYEALDTVRRWVMHLEPYHLGELLEARPFSRALEYWLVPADHG</sequence>
<comment type="similarity">
    <text evidence="1 2">Belongs to the peptidase M16 family.</text>
</comment>
<evidence type="ECO:0000259" key="3">
    <source>
        <dbReference type="Pfam" id="PF00675"/>
    </source>
</evidence>
<dbReference type="PANTHER" id="PTHR11851:SF49">
    <property type="entry name" value="MITOCHONDRIAL-PROCESSING PEPTIDASE SUBUNIT ALPHA"/>
    <property type="match status" value="1"/>
</dbReference>
<reference evidence="5 6" key="1">
    <citation type="submission" date="2019-07" db="EMBL/GenBank/DDBJ databases">
        <title>Whole genome shotgun sequence of Oceanithermus desulfurans NBRC 100063.</title>
        <authorList>
            <person name="Hosoyama A."/>
            <person name="Uohara A."/>
            <person name="Ohji S."/>
            <person name="Ichikawa N."/>
        </authorList>
    </citation>
    <scope>NUCLEOTIDE SEQUENCE [LARGE SCALE GENOMIC DNA]</scope>
    <source>
        <strain evidence="5 6">NBRC 100063</strain>
    </source>
</reference>
<evidence type="ECO:0000313" key="6">
    <source>
        <dbReference type="Proteomes" id="UP000321827"/>
    </source>
</evidence>
<evidence type="ECO:0000256" key="1">
    <source>
        <dbReference type="ARBA" id="ARBA00007261"/>
    </source>
</evidence>
<dbReference type="EMBL" id="BJXN01000006">
    <property type="protein sequence ID" value="GEM89678.1"/>
    <property type="molecule type" value="Genomic_DNA"/>
</dbReference>
<dbReference type="Pfam" id="PF00675">
    <property type="entry name" value="Peptidase_M16"/>
    <property type="match status" value="1"/>
</dbReference>
<proteinExistence type="inferred from homology"/>
<dbReference type="Gene3D" id="3.30.830.10">
    <property type="entry name" value="Metalloenzyme, LuxS/M16 peptidase-like"/>
    <property type="match status" value="2"/>
</dbReference>
<dbReference type="Pfam" id="PF05193">
    <property type="entry name" value="Peptidase_M16_C"/>
    <property type="match status" value="1"/>
</dbReference>
<feature type="domain" description="Peptidase M16 N-terminal" evidence="3">
    <location>
        <begin position="16"/>
        <end position="162"/>
    </location>
</feature>
<accession>A0A511RJ57</accession>
<dbReference type="GO" id="GO:0046872">
    <property type="term" value="F:metal ion binding"/>
    <property type="evidence" value="ECO:0007669"/>
    <property type="project" value="InterPro"/>
</dbReference>
<gene>
    <name evidence="5" type="ORF">ODE01S_11120</name>
</gene>
<comment type="caution">
    <text evidence="5">The sequence shown here is derived from an EMBL/GenBank/DDBJ whole genome shotgun (WGS) entry which is preliminary data.</text>
</comment>
<dbReference type="InterPro" id="IPR011765">
    <property type="entry name" value="Pept_M16_N"/>
</dbReference>
<dbReference type="PANTHER" id="PTHR11851">
    <property type="entry name" value="METALLOPROTEASE"/>
    <property type="match status" value="1"/>
</dbReference>
<dbReference type="Proteomes" id="UP000321827">
    <property type="component" value="Unassembled WGS sequence"/>
</dbReference>
<evidence type="ECO:0000259" key="4">
    <source>
        <dbReference type="Pfam" id="PF05193"/>
    </source>
</evidence>
<protein>
    <submittedName>
        <fullName evidence="5">Zinc protease</fullName>
    </submittedName>
</protein>
<name>A0A511RJ57_9DEIN</name>
<evidence type="ECO:0000256" key="2">
    <source>
        <dbReference type="RuleBase" id="RU004447"/>
    </source>
</evidence>
<dbReference type="GO" id="GO:0004222">
    <property type="term" value="F:metalloendopeptidase activity"/>
    <property type="evidence" value="ECO:0007669"/>
    <property type="project" value="InterPro"/>
</dbReference>
<dbReference type="InterPro" id="IPR011249">
    <property type="entry name" value="Metalloenz_LuxS/M16"/>
</dbReference>
<dbReference type="InterPro" id="IPR050361">
    <property type="entry name" value="MPP/UQCRC_Complex"/>
</dbReference>
<dbReference type="GO" id="GO:0006508">
    <property type="term" value="P:proteolysis"/>
    <property type="evidence" value="ECO:0007669"/>
    <property type="project" value="UniProtKB-KW"/>
</dbReference>